<name>A0A1A8SZ51_9GAMM</name>
<dbReference type="InterPro" id="IPR004919">
    <property type="entry name" value="GmrSD_N"/>
</dbReference>
<organism evidence="2 3">
    <name type="scientific">Marinomonas spartinae</name>
    <dbReference type="NCBI Taxonomy" id="1792290"/>
    <lineage>
        <taxon>Bacteria</taxon>
        <taxon>Pseudomonadati</taxon>
        <taxon>Pseudomonadota</taxon>
        <taxon>Gammaproteobacteria</taxon>
        <taxon>Oceanospirillales</taxon>
        <taxon>Oceanospirillaceae</taxon>
        <taxon>Marinomonas</taxon>
    </lineage>
</organism>
<protein>
    <recommendedName>
        <fullName evidence="1">GmrSD restriction endonucleases N-terminal domain-containing protein</fullName>
    </recommendedName>
</protein>
<evidence type="ECO:0000313" key="3">
    <source>
        <dbReference type="Proteomes" id="UP000092544"/>
    </source>
</evidence>
<gene>
    <name evidence="2" type="ORF">MSP8886_00059</name>
</gene>
<evidence type="ECO:0000313" key="2">
    <source>
        <dbReference type="EMBL" id="SBS24720.1"/>
    </source>
</evidence>
<dbReference type="Proteomes" id="UP000092544">
    <property type="component" value="Unassembled WGS sequence"/>
</dbReference>
<dbReference type="PANTHER" id="PTHR39639">
    <property type="entry name" value="CHROMOSOME 16, WHOLE GENOME SHOTGUN SEQUENCE"/>
    <property type="match status" value="1"/>
</dbReference>
<dbReference type="EMBL" id="FLOB01000001">
    <property type="protein sequence ID" value="SBS24720.1"/>
    <property type="molecule type" value="Genomic_DNA"/>
</dbReference>
<proteinExistence type="predicted"/>
<dbReference type="PANTHER" id="PTHR39639:SF1">
    <property type="entry name" value="DUF262 DOMAIN-CONTAINING PROTEIN"/>
    <property type="match status" value="1"/>
</dbReference>
<dbReference type="Pfam" id="PF03235">
    <property type="entry name" value="GmrSD_N"/>
    <property type="match status" value="1"/>
</dbReference>
<dbReference type="AlphaFoldDB" id="A0A1A8SZ51"/>
<dbReference type="OrthoDB" id="7802453at2"/>
<accession>A0A1A8SZ51</accession>
<keyword evidence="3" id="KW-1185">Reference proteome</keyword>
<sequence>MNTRELTPAESEKVNALKELNIDFELLYVTETGLTKSILDATAPISQLLKNKQIHDYDAQLFGTENKVMLSCIVLSNGAREETKSSLYRATARGDTRFWPGRFNKFASDGQVFALFVENSNIILLNLSDEHPLDTSDGSYFSEIVNRIDVDSNELIGTVGVGEDTKVENDESSESDLPSRFEVSSYGWDSDVEGLVKRLNRGDIKLPGFQRGFVWSLTEQSRFIESLILGLPVPNIFLAQDRDSKTLNIIDGQQRLKTLQRYLAGEFSISNSKKIHEDLRGCYFNSDVAKSSKSKVLDDADVRTLSDSVLHSIVIRPDPSADSSTYGNEYNNAVIQIFRRLNTSGKPLQPQEVRSCIFYGSLDDLLHELNGTANWRSLFGPKHSRYKDVEAILRFIALYEEHSDYKAPMPSFLDKYMEKNRNLSQERLNQLESLFVQTVTLLNNFDAKLFKTGGTFLLSKFDSVMVGVARALNAGVSLNEATLADKLKQLLSDEQYIRTTDEFINDTENVIGRVELSIKIFSGE</sequence>
<evidence type="ECO:0000259" key="1">
    <source>
        <dbReference type="Pfam" id="PF03235"/>
    </source>
</evidence>
<feature type="domain" description="GmrSD restriction endonucleases N-terminal" evidence="1">
    <location>
        <begin position="193"/>
        <end position="358"/>
    </location>
</feature>
<reference evidence="2 3" key="1">
    <citation type="submission" date="2016-06" db="EMBL/GenBank/DDBJ databases">
        <authorList>
            <person name="Kjaerup R.B."/>
            <person name="Dalgaard T.S."/>
            <person name="Juul-Madsen H.R."/>
        </authorList>
    </citation>
    <scope>NUCLEOTIDE SEQUENCE [LARGE SCALE GENOMIC DNA]</scope>
    <source>
        <strain evidence="2 3">CECT 8886</strain>
    </source>
</reference>
<dbReference type="RefSeq" id="WP_067011564.1">
    <property type="nucleotide sequence ID" value="NZ_FLOB01000001.1"/>
</dbReference>
<dbReference type="STRING" id="1792290.MSP8886_00059"/>